<name>A0ABW4C673_9BACL</name>
<dbReference type="Proteomes" id="UP001597282">
    <property type="component" value="Unassembled WGS sequence"/>
</dbReference>
<dbReference type="RefSeq" id="WP_380163211.1">
    <property type="nucleotide sequence ID" value="NZ_JBHTNU010000003.1"/>
</dbReference>
<protein>
    <submittedName>
        <fullName evidence="2">Uncharacterized protein</fullName>
    </submittedName>
</protein>
<evidence type="ECO:0000256" key="1">
    <source>
        <dbReference type="SAM" id="MobiDB-lite"/>
    </source>
</evidence>
<keyword evidence="3" id="KW-1185">Reference proteome</keyword>
<evidence type="ECO:0000313" key="3">
    <source>
        <dbReference type="Proteomes" id="UP001597282"/>
    </source>
</evidence>
<feature type="region of interest" description="Disordered" evidence="1">
    <location>
        <begin position="1"/>
        <end position="51"/>
    </location>
</feature>
<organism evidence="2 3">
    <name type="scientific">Kroppenstedtia sanguinis</name>
    <dbReference type="NCBI Taxonomy" id="1380684"/>
    <lineage>
        <taxon>Bacteria</taxon>
        <taxon>Bacillati</taxon>
        <taxon>Bacillota</taxon>
        <taxon>Bacilli</taxon>
        <taxon>Bacillales</taxon>
        <taxon>Thermoactinomycetaceae</taxon>
        <taxon>Kroppenstedtia</taxon>
    </lineage>
</organism>
<evidence type="ECO:0000313" key="2">
    <source>
        <dbReference type="EMBL" id="MFD1426209.1"/>
    </source>
</evidence>
<dbReference type="EMBL" id="JBHTNU010000003">
    <property type="protein sequence ID" value="MFD1426209.1"/>
    <property type="molecule type" value="Genomic_DNA"/>
</dbReference>
<gene>
    <name evidence="2" type="ORF">ACFQ4Y_04585</name>
</gene>
<feature type="compositionally biased region" description="Basic residues" evidence="1">
    <location>
        <begin position="33"/>
        <end position="43"/>
    </location>
</feature>
<proteinExistence type="predicted"/>
<sequence length="70" mass="7692">MINRKMAGGRESCAAIARPGSGKRPWRDLCPKGAKRPYVHRHNNRDGLKPGIEVAPQALQSEIKDTPQAC</sequence>
<reference evidence="3" key="1">
    <citation type="journal article" date="2019" name="Int. J. Syst. Evol. Microbiol.">
        <title>The Global Catalogue of Microorganisms (GCM) 10K type strain sequencing project: providing services to taxonomists for standard genome sequencing and annotation.</title>
        <authorList>
            <consortium name="The Broad Institute Genomics Platform"/>
            <consortium name="The Broad Institute Genome Sequencing Center for Infectious Disease"/>
            <person name="Wu L."/>
            <person name="Ma J."/>
        </authorList>
    </citation>
    <scope>NUCLEOTIDE SEQUENCE [LARGE SCALE GENOMIC DNA]</scope>
    <source>
        <strain evidence="3">S1</strain>
    </source>
</reference>
<comment type="caution">
    <text evidence="2">The sequence shown here is derived from an EMBL/GenBank/DDBJ whole genome shotgun (WGS) entry which is preliminary data.</text>
</comment>
<accession>A0ABW4C673</accession>